<dbReference type="InterPro" id="IPR036396">
    <property type="entry name" value="Cyt_P450_sf"/>
</dbReference>
<evidence type="ECO:0000256" key="3">
    <source>
        <dbReference type="ARBA" id="ARBA00022617"/>
    </source>
</evidence>
<dbReference type="Proteomes" id="UP000663853">
    <property type="component" value="Unassembled WGS sequence"/>
</dbReference>
<dbReference type="AlphaFoldDB" id="A0A8H3CD19"/>
<gene>
    <name evidence="10" type="ORF">RDB_LOCUS89193</name>
</gene>
<proteinExistence type="inferred from homology"/>
<dbReference type="InterPro" id="IPR050476">
    <property type="entry name" value="Insect_CytP450_Detox"/>
</dbReference>
<evidence type="ECO:0000256" key="5">
    <source>
        <dbReference type="ARBA" id="ARBA00023002"/>
    </source>
</evidence>
<accession>A0A8H3CD19</accession>
<dbReference type="CDD" id="cd00302">
    <property type="entry name" value="cytochrome_P450"/>
    <property type="match status" value="1"/>
</dbReference>
<dbReference type="SUPFAM" id="SSF48264">
    <property type="entry name" value="Cytochrome P450"/>
    <property type="match status" value="1"/>
</dbReference>
<dbReference type="PANTHER" id="PTHR24292">
    <property type="entry name" value="CYTOCHROME P450"/>
    <property type="match status" value="1"/>
</dbReference>
<evidence type="ECO:0000256" key="4">
    <source>
        <dbReference type="ARBA" id="ARBA00022723"/>
    </source>
</evidence>
<protein>
    <submittedName>
        <fullName evidence="10">Uncharacterized protein</fullName>
    </submittedName>
</protein>
<feature type="binding site" description="axial binding residue" evidence="8">
    <location>
        <position position="130"/>
    </location>
    <ligand>
        <name>heme</name>
        <dbReference type="ChEBI" id="CHEBI:30413"/>
    </ligand>
    <ligandPart>
        <name>Fe</name>
        <dbReference type="ChEBI" id="CHEBI:18248"/>
    </ligandPart>
</feature>
<dbReference type="PANTHER" id="PTHR24292:SF102">
    <property type="entry name" value="CYTOCHROME P450 FAMILY-RELATED"/>
    <property type="match status" value="1"/>
</dbReference>
<dbReference type="PRINTS" id="PR00385">
    <property type="entry name" value="P450"/>
</dbReference>
<dbReference type="Pfam" id="PF00067">
    <property type="entry name" value="p450"/>
    <property type="match status" value="1"/>
</dbReference>
<dbReference type="GO" id="GO:0020037">
    <property type="term" value="F:heme binding"/>
    <property type="evidence" value="ECO:0007669"/>
    <property type="project" value="InterPro"/>
</dbReference>
<comment type="cofactor">
    <cofactor evidence="1 8">
        <name>heme</name>
        <dbReference type="ChEBI" id="CHEBI:30413"/>
    </cofactor>
</comment>
<dbReference type="GO" id="GO:0005506">
    <property type="term" value="F:iron ion binding"/>
    <property type="evidence" value="ECO:0007669"/>
    <property type="project" value="InterPro"/>
</dbReference>
<dbReference type="Gene3D" id="1.10.630.10">
    <property type="entry name" value="Cytochrome P450"/>
    <property type="match status" value="1"/>
</dbReference>
<sequence>MYPEVQQEVYAQVEQVVRSRSKFGYSDFNAINLVECVFLEGLRMYPVVSHISRVATKDSVVSVAHNGPDANENPREDFFIPNGANIWLSITAVHFNSTYWPEPEKFRPKIFLEPYNKDVFLLFSIGPRSCLGRRFAEIEGIVALAMLIERYEIKVDEKKFPVIPGESTLLLPNKKREARLLNPVQQATLSPTRLPFVFKRRY</sequence>
<evidence type="ECO:0000256" key="9">
    <source>
        <dbReference type="RuleBase" id="RU000461"/>
    </source>
</evidence>
<dbReference type="InterPro" id="IPR002401">
    <property type="entry name" value="Cyt_P450_E_grp-I"/>
</dbReference>
<evidence type="ECO:0000256" key="8">
    <source>
        <dbReference type="PIRSR" id="PIRSR602401-1"/>
    </source>
</evidence>
<name>A0A8H3CD19_9AGAM</name>
<keyword evidence="7 9" id="KW-0503">Monooxygenase</keyword>
<keyword evidence="4 8" id="KW-0479">Metal-binding</keyword>
<comment type="caution">
    <text evidence="10">The sequence shown here is derived from an EMBL/GenBank/DDBJ whole genome shotgun (WGS) entry which is preliminary data.</text>
</comment>
<evidence type="ECO:0000313" key="10">
    <source>
        <dbReference type="EMBL" id="CAE6481364.1"/>
    </source>
</evidence>
<dbReference type="PROSITE" id="PS00086">
    <property type="entry name" value="CYTOCHROME_P450"/>
    <property type="match status" value="1"/>
</dbReference>
<keyword evidence="5 9" id="KW-0560">Oxidoreductase</keyword>
<keyword evidence="3 8" id="KW-0349">Heme</keyword>
<keyword evidence="6 8" id="KW-0408">Iron</keyword>
<dbReference type="InterPro" id="IPR017972">
    <property type="entry name" value="Cyt_P450_CS"/>
</dbReference>
<evidence type="ECO:0000256" key="1">
    <source>
        <dbReference type="ARBA" id="ARBA00001971"/>
    </source>
</evidence>
<reference evidence="10" key="1">
    <citation type="submission" date="2021-01" db="EMBL/GenBank/DDBJ databases">
        <authorList>
            <person name="Kaushik A."/>
        </authorList>
    </citation>
    <scope>NUCLEOTIDE SEQUENCE</scope>
    <source>
        <strain evidence="10">AG6-10EEA</strain>
    </source>
</reference>
<evidence type="ECO:0000256" key="7">
    <source>
        <dbReference type="ARBA" id="ARBA00023033"/>
    </source>
</evidence>
<organism evidence="10 11">
    <name type="scientific">Rhizoctonia solani</name>
    <dbReference type="NCBI Taxonomy" id="456999"/>
    <lineage>
        <taxon>Eukaryota</taxon>
        <taxon>Fungi</taxon>
        <taxon>Dikarya</taxon>
        <taxon>Basidiomycota</taxon>
        <taxon>Agaricomycotina</taxon>
        <taxon>Agaricomycetes</taxon>
        <taxon>Cantharellales</taxon>
        <taxon>Ceratobasidiaceae</taxon>
        <taxon>Rhizoctonia</taxon>
    </lineage>
</organism>
<dbReference type="GO" id="GO:0004497">
    <property type="term" value="F:monooxygenase activity"/>
    <property type="evidence" value="ECO:0007669"/>
    <property type="project" value="UniProtKB-KW"/>
</dbReference>
<evidence type="ECO:0000313" key="11">
    <source>
        <dbReference type="Proteomes" id="UP000663853"/>
    </source>
</evidence>
<dbReference type="PRINTS" id="PR00463">
    <property type="entry name" value="EP450I"/>
</dbReference>
<evidence type="ECO:0000256" key="6">
    <source>
        <dbReference type="ARBA" id="ARBA00023004"/>
    </source>
</evidence>
<evidence type="ECO:0000256" key="2">
    <source>
        <dbReference type="ARBA" id="ARBA00010617"/>
    </source>
</evidence>
<dbReference type="GO" id="GO:0016705">
    <property type="term" value="F:oxidoreductase activity, acting on paired donors, with incorporation or reduction of molecular oxygen"/>
    <property type="evidence" value="ECO:0007669"/>
    <property type="project" value="InterPro"/>
</dbReference>
<dbReference type="EMBL" id="CAJMXA010002472">
    <property type="protein sequence ID" value="CAE6481364.1"/>
    <property type="molecule type" value="Genomic_DNA"/>
</dbReference>
<dbReference type="InterPro" id="IPR001128">
    <property type="entry name" value="Cyt_P450"/>
</dbReference>
<comment type="similarity">
    <text evidence="2 9">Belongs to the cytochrome P450 family.</text>
</comment>